<dbReference type="Proteomes" id="UP000800200">
    <property type="component" value="Unassembled WGS sequence"/>
</dbReference>
<dbReference type="OrthoDB" id="276546at2759"/>
<dbReference type="InterPro" id="IPR001155">
    <property type="entry name" value="OxRdtase_FMN_N"/>
</dbReference>
<dbReference type="InterPro" id="IPR045247">
    <property type="entry name" value="Oye-like"/>
</dbReference>
<dbReference type="PANTHER" id="PTHR22893:SF91">
    <property type="entry name" value="NADPH DEHYDROGENASE 2-RELATED"/>
    <property type="match status" value="1"/>
</dbReference>
<dbReference type="GO" id="GO:0010181">
    <property type="term" value="F:FMN binding"/>
    <property type="evidence" value="ECO:0007669"/>
    <property type="project" value="InterPro"/>
</dbReference>
<reference evidence="2" key="1">
    <citation type="journal article" date="2020" name="Stud. Mycol.">
        <title>101 Dothideomycetes genomes: a test case for predicting lifestyles and emergence of pathogens.</title>
        <authorList>
            <person name="Haridas S."/>
            <person name="Albert R."/>
            <person name="Binder M."/>
            <person name="Bloem J."/>
            <person name="Labutti K."/>
            <person name="Salamov A."/>
            <person name="Andreopoulos B."/>
            <person name="Baker S."/>
            <person name="Barry K."/>
            <person name="Bills G."/>
            <person name="Bluhm B."/>
            <person name="Cannon C."/>
            <person name="Castanera R."/>
            <person name="Culley D."/>
            <person name="Daum C."/>
            <person name="Ezra D."/>
            <person name="Gonzalez J."/>
            <person name="Henrissat B."/>
            <person name="Kuo A."/>
            <person name="Liang C."/>
            <person name="Lipzen A."/>
            <person name="Lutzoni F."/>
            <person name="Magnuson J."/>
            <person name="Mondo S."/>
            <person name="Nolan M."/>
            <person name="Ohm R."/>
            <person name="Pangilinan J."/>
            <person name="Park H.-J."/>
            <person name="Ramirez L."/>
            <person name="Alfaro M."/>
            <person name="Sun H."/>
            <person name="Tritt A."/>
            <person name="Yoshinaga Y."/>
            <person name="Zwiers L.-H."/>
            <person name="Turgeon B."/>
            <person name="Goodwin S."/>
            <person name="Spatafora J."/>
            <person name="Crous P."/>
            <person name="Grigoriev I."/>
        </authorList>
    </citation>
    <scope>NUCLEOTIDE SEQUENCE</scope>
    <source>
        <strain evidence="2">CBS 207.26</strain>
    </source>
</reference>
<name>A0A6A6DGK6_9PEZI</name>
<organism evidence="2 3">
    <name type="scientific">Zopfia rhizophila CBS 207.26</name>
    <dbReference type="NCBI Taxonomy" id="1314779"/>
    <lineage>
        <taxon>Eukaryota</taxon>
        <taxon>Fungi</taxon>
        <taxon>Dikarya</taxon>
        <taxon>Ascomycota</taxon>
        <taxon>Pezizomycotina</taxon>
        <taxon>Dothideomycetes</taxon>
        <taxon>Dothideomycetes incertae sedis</taxon>
        <taxon>Zopfiaceae</taxon>
        <taxon>Zopfia</taxon>
    </lineage>
</organism>
<keyword evidence="3" id="KW-1185">Reference proteome</keyword>
<dbReference type="AlphaFoldDB" id="A0A6A6DGK6"/>
<dbReference type="PANTHER" id="PTHR22893">
    <property type="entry name" value="NADH OXIDOREDUCTASE-RELATED"/>
    <property type="match status" value="1"/>
</dbReference>
<dbReference type="InterPro" id="IPR013785">
    <property type="entry name" value="Aldolase_TIM"/>
</dbReference>
<feature type="domain" description="NADH:flavin oxidoreductase/NADH oxidase N-terminal" evidence="1">
    <location>
        <begin position="1"/>
        <end position="176"/>
    </location>
</feature>
<proteinExistence type="predicted"/>
<protein>
    <submittedName>
        <fullName evidence="2">NADH:flavin oxidoreductase NADH oxidase family protein</fullName>
    </submittedName>
</protein>
<sequence>MAPLTRFRASDAHIPLQFVVDYYAQRGSVPGTLLVTEATFISAKAGGYPNVPTLATDEALQAWKKVTDAVHAKGSYIFCQLWALGRIAIPKVLDEEKDAGADNIGLVSSSATPYTDGAPMSRELTEEEIQSFIGDYAAAAKAAVEVAGFDGVEIHGAGGYPIDQFTQDTCNRRTDPVAEAVGPGRIGIRLSPWSTYQGMRMQDPIPQFAYLIKGLKELKLAYLHLVESRICGNVDVEASDRLDFALDAWGAGKDNKSPVLIAGGYRPDSARTTVDEEYKDKNVGIVFGRFFISNPDLVFRLKKGIEFRPYEREKFYLPKWPAGYTDCEFSDEWKGEEYSKGIKSRL</sequence>
<gene>
    <name evidence="2" type="ORF">K469DRAFT_742697</name>
</gene>
<dbReference type="SUPFAM" id="SSF51395">
    <property type="entry name" value="FMN-linked oxidoreductases"/>
    <property type="match status" value="1"/>
</dbReference>
<dbReference type="Gene3D" id="3.20.20.70">
    <property type="entry name" value="Aldolase class I"/>
    <property type="match status" value="1"/>
</dbReference>
<evidence type="ECO:0000259" key="1">
    <source>
        <dbReference type="Pfam" id="PF00724"/>
    </source>
</evidence>
<dbReference type="EMBL" id="ML994695">
    <property type="protein sequence ID" value="KAF2177090.1"/>
    <property type="molecule type" value="Genomic_DNA"/>
</dbReference>
<evidence type="ECO:0000313" key="3">
    <source>
        <dbReference type="Proteomes" id="UP000800200"/>
    </source>
</evidence>
<accession>A0A6A6DGK6</accession>
<dbReference type="Pfam" id="PF00724">
    <property type="entry name" value="Oxidored_FMN"/>
    <property type="match status" value="1"/>
</dbReference>
<evidence type="ECO:0000313" key="2">
    <source>
        <dbReference type="EMBL" id="KAF2177090.1"/>
    </source>
</evidence>
<dbReference type="GO" id="GO:0003959">
    <property type="term" value="F:NADPH dehydrogenase activity"/>
    <property type="evidence" value="ECO:0007669"/>
    <property type="project" value="TreeGrafter"/>
</dbReference>